<feature type="domain" description="Methyltransferase FkbM" evidence="1">
    <location>
        <begin position="54"/>
        <end position="203"/>
    </location>
</feature>
<dbReference type="Gene3D" id="3.40.50.150">
    <property type="entry name" value="Vaccinia Virus protein VP39"/>
    <property type="match status" value="1"/>
</dbReference>
<evidence type="ECO:0000259" key="1">
    <source>
        <dbReference type="Pfam" id="PF05050"/>
    </source>
</evidence>
<keyword evidence="2" id="KW-0489">Methyltransferase</keyword>
<dbReference type="RefSeq" id="WP_386756093.1">
    <property type="nucleotide sequence ID" value="NZ_JBHSNM010000008.1"/>
</dbReference>
<proteinExistence type="predicted"/>
<organism evidence="2 3">
    <name type="scientific">Lysobacter yangpyeongensis</name>
    <dbReference type="NCBI Taxonomy" id="346182"/>
    <lineage>
        <taxon>Bacteria</taxon>
        <taxon>Pseudomonadati</taxon>
        <taxon>Pseudomonadota</taxon>
        <taxon>Gammaproteobacteria</taxon>
        <taxon>Lysobacterales</taxon>
        <taxon>Lysobacteraceae</taxon>
        <taxon>Lysobacter</taxon>
    </lineage>
</organism>
<dbReference type="InterPro" id="IPR052514">
    <property type="entry name" value="SAM-dependent_MTase"/>
</dbReference>
<dbReference type="SUPFAM" id="SSF53756">
    <property type="entry name" value="UDP-Glycosyltransferase/glycogen phosphorylase"/>
    <property type="match status" value="1"/>
</dbReference>
<dbReference type="PANTHER" id="PTHR34203:SF15">
    <property type="entry name" value="SLL1173 PROTEIN"/>
    <property type="match status" value="1"/>
</dbReference>
<keyword evidence="3" id="KW-1185">Reference proteome</keyword>
<comment type="caution">
    <text evidence="2">The sequence shown here is derived from an EMBL/GenBank/DDBJ whole genome shotgun (WGS) entry which is preliminary data.</text>
</comment>
<dbReference type="PANTHER" id="PTHR34203">
    <property type="entry name" value="METHYLTRANSFERASE, FKBM FAMILY PROTEIN"/>
    <property type="match status" value="1"/>
</dbReference>
<dbReference type="InterPro" id="IPR029063">
    <property type="entry name" value="SAM-dependent_MTases_sf"/>
</dbReference>
<dbReference type="EMBL" id="JBHSNM010000008">
    <property type="protein sequence ID" value="MFC5571464.1"/>
    <property type="molecule type" value="Genomic_DNA"/>
</dbReference>
<accession>A0ABW0SR46</accession>
<dbReference type="GO" id="GO:0008168">
    <property type="term" value="F:methyltransferase activity"/>
    <property type="evidence" value="ECO:0007669"/>
    <property type="project" value="UniProtKB-KW"/>
</dbReference>
<dbReference type="Gene3D" id="3.40.50.2000">
    <property type="entry name" value="Glycogen Phosphorylase B"/>
    <property type="match status" value="1"/>
</dbReference>
<dbReference type="InterPro" id="IPR006342">
    <property type="entry name" value="FkbM_mtfrase"/>
</dbReference>
<gene>
    <name evidence="2" type="ORF">ACFPN1_15495</name>
</gene>
<evidence type="ECO:0000313" key="3">
    <source>
        <dbReference type="Proteomes" id="UP001596036"/>
    </source>
</evidence>
<name>A0ABW0SR46_9GAMM</name>
<reference evidence="3" key="1">
    <citation type="journal article" date="2019" name="Int. J. Syst. Evol. Microbiol.">
        <title>The Global Catalogue of Microorganisms (GCM) 10K type strain sequencing project: providing services to taxonomists for standard genome sequencing and annotation.</title>
        <authorList>
            <consortium name="The Broad Institute Genomics Platform"/>
            <consortium name="The Broad Institute Genome Sequencing Center for Infectious Disease"/>
            <person name="Wu L."/>
            <person name="Ma J."/>
        </authorList>
    </citation>
    <scope>NUCLEOTIDE SEQUENCE [LARGE SCALE GENOMIC DNA]</scope>
    <source>
        <strain evidence="3">KACC 11407</strain>
    </source>
</reference>
<sequence>MKINFKYHQQEFSLAAPDGDYVGERVQHDGTFYEVDLLEELGVTDIPEGALVVDVGANVGNHTVYFGGVMGLRVMSIEPEARNAEFLRANIEANGLADRVTIVPCALGAQPARGRLVQQIAGNSGTFALVTEPTGSIEVRTLDEVAKGLGQVALIKIDVEGHEVQVLEGARETLKAHRPVITTECHSSTHFAAVSAVLSPLGYSVVDIAGRSENFIWVHEEAAGAVRFANIREAMELRRIRRKFHQVLTATDRISNLLQNEARTEAGWRAQVNGVLEAIGASSSKAAEVAERGDLSVYWKALADMLGDIQGKFYASEERLTALRHELLGLAAQFPRELEHLRVALLRGVGRQFDGQGRLGAAVERIEHAMAANHAEVRQGLGAGAMEIRQQLDAGMGHLGQSLEASMGELRQAVDVGINRSLQGIKAELDERNNAQAHRELSLNDLTQKLLSCQDQLRVLTQELVLARTDQERLLAASQDAKRGELAQALSAREWEIAYRLLHGSRALRLARGVRAFTGRSQPAHDASTRRAEIADTVERNLRTMGVERAAPAASGLREVPNPRRQGRERVRAGVATMPGRESGLAVVLDSICPQVDEVFVYLNGFKEPPSCVLAHDNVRAFIGPDIGDRGKFRFIDGYSGYFISIDDDIAYPEFYVQTLIDGIERYGRKAAVGWHGSILLDGFKDYYDPKSRRVLTFGSERGADTQVHILGTGCTAFHTDTIKVSYSDFLKPNMADIFFALEGQRQKVPFMVLAHRKGWAAPIEFKNSPSISGESMKSSGSRIDVRTITNELVMTQGKWNMPKVEATYSRKPFTLALIGRTDKERWKKGGILKSSHLTKKMLDPYGVTTHLVDIEKGDVENLGGADPQIVMIYPGDPDRPDYKKVEYLVDFHASRGRIVLVNLSLNSVAARNEFVCRRISAWRKVHGNRVRLMTFTDRAKDLQALAPVADAIFAVPKTIEVPSVRARSFAGTEGIFLGDYGKLCDEILLGYPVEEALAALRAALPGVPLYAVKQYAPKVSKDLGIRVLPYLSDDYAATLRSARLMVSMVKYATFEMVPAELAAMGIPIVHPRMSFSLSDYLGLSAFEVETVAELVETTALLYSDPMAWEAASASSELRGASADFRRLSAQMYARLLRLAHSVPPDEAR</sequence>
<dbReference type="NCBIfam" id="TIGR01444">
    <property type="entry name" value="fkbM_fam"/>
    <property type="match status" value="1"/>
</dbReference>
<dbReference type="GO" id="GO:0032259">
    <property type="term" value="P:methylation"/>
    <property type="evidence" value="ECO:0007669"/>
    <property type="project" value="UniProtKB-KW"/>
</dbReference>
<evidence type="ECO:0000313" key="2">
    <source>
        <dbReference type="EMBL" id="MFC5571464.1"/>
    </source>
</evidence>
<dbReference type="Proteomes" id="UP001596036">
    <property type="component" value="Unassembled WGS sequence"/>
</dbReference>
<dbReference type="Pfam" id="PF05050">
    <property type="entry name" value="Methyltransf_21"/>
    <property type="match status" value="1"/>
</dbReference>
<keyword evidence="2" id="KW-0808">Transferase</keyword>
<protein>
    <submittedName>
        <fullName evidence="2">FkbM family methyltransferase</fullName>
    </submittedName>
</protein>
<dbReference type="SUPFAM" id="SSF53335">
    <property type="entry name" value="S-adenosyl-L-methionine-dependent methyltransferases"/>
    <property type="match status" value="1"/>
</dbReference>